<evidence type="ECO:0000256" key="4">
    <source>
        <dbReference type="HAMAP-Rule" id="MF_01107"/>
    </source>
</evidence>
<keyword evidence="3 4" id="KW-0663">Pyridoxal phosphate</keyword>
<evidence type="ECO:0000313" key="5">
    <source>
        <dbReference type="EMBL" id="MBB6503292.1"/>
    </source>
</evidence>
<feature type="binding site" evidence="4">
    <location>
        <position position="259"/>
    </location>
    <ligand>
        <name>pyridoxal 5'-phosphate</name>
        <dbReference type="ChEBI" id="CHEBI:597326"/>
    </ligand>
</feature>
<dbReference type="InterPro" id="IPR015421">
    <property type="entry name" value="PyrdxlP-dep_Trfase_major"/>
</dbReference>
<comment type="pathway">
    <text evidence="4">Amino-acid biosynthesis; L-arginine biosynthesis; N(2)-acetyl-L-ornithine from L-glutamate: step 4/4.</text>
</comment>
<dbReference type="FunFam" id="3.40.640.10:FF:000004">
    <property type="entry name" value="Acetylornithine aminotransferase"/>
    <property type="match status" value="1"/>
</dbReference>
<dbReference type="CDD" id="cd00610">
    <property type="entry name" value="OAT_like"/>
    <property type="match status" value="1"/>
</dbReference>
<dbReference type="GO" id="GO:0003992">
    <property type="term" value="F:N2-acetyl-L-ornithine:2-oxoglutarate 5-aminotransferase activity"/>
    <property type="evidence" value="ECO:0007669"/>
    <property type="project" value="UniProtKB-UniRule"/>
</dbReference>
<gene>
    <name evidence="4" type="primary">argD</name>
    <name evidence="5" type="ORF">F4693_000241</name>
</gene>
<dbReference type="AlphaFoldDB" id="A0A7X0JB12"/>
<protein>
    <recommendedName>
        <fullName evidence="4">Acetylornithine aminotransferase</fullName>
        <shortName evidence="4">ACOAT</shortName>
        <ecNumber evidence="4">2.6.1.11</ecNumber>
    </recommendedName>
</protein>
<comment type="subcellular location">
    <subcellularLocation>
        <location evidence="4">Cytoplasm</location>
    </subcellularLocation>
</comment>
<dbReference type="InterPro" id="IPR004636">
    <property type="entry name" value="AcOrn/SuccOrn_fam"/>
</dbReference>
<feature type="binding site" evidence="4">
    <location>
        <begin position="201"/>
        <end position="204"/>
    </location>
    <ligand>
        <name>pyridoxal 5'-phosphate</name>
        <dbReference type="ChEBI" id="CHEBI:597326"/>
    </ligand>
</feature>
<proteinExistence type="inferred from homology"/>
<dbReference type="GO" id="GO:0005737">
    <property type="term" value="C:cytoplasm"/>
    <property type="evidence" value="ECO:0007669"/>
    <property type="project" value="UniProtKB-SubCell"/>
</dbReference>
<dbReference type="EC" id="2.6.1.11" evidence="4"/>
<keyword evidence="4" id="KW-0028">Amino-acid biosynthesis</keyword>
<dbReference type="GO" id="GO:0006526">
    <property type="term" value="P:L-arginine biosynthetic process"/>
    <property type="evidence" value="ECO:0007669"/>
    <property type="project" value="UniProtKB-UniRule"/>
</dbReference>
<keyword evidence="4" id="KW-0963">Cytoplasm</keyword>
<dbReference type="GO" id="GO:0030170">
    <property type="term" value="F:pyridoxal phosphate binding"/>
    <property type="evidence" value="ECO:0007669"/>
    <property type="project" value="InterPro"/>
</dbReference>
<dbReference type="InterPro" id="IPR050103">
    <property type="entry name" value="Class-III_PLP-dep_AT"/>
</dbReference>
<dbReference type="PANTHER" id="PTHR11986">
    <property type="entry name" value="AMINOTRANSFERASE CLASS III"/>
    <property type="match status" value="1"/>
</dbReference>
<dbReference type="PROSITE" id="PS00600">
    <property type="entry name" value="AA_TRANSFER_CLASS_3"/>
    <property type="match status" value="1"/>
</dbReference>
<dbReference type="UniPathway" id="UPA00068">
    <property type="reaction ID" value="UER00109"/>
</dbReference>
<dbReference type="Pfam" id="PF00202">
    <property type="entry name" value="Aminotran_3"/>
    <property type="match status" value="1"/>
</dbReference>
<comment type="miscellaneous">
    <text evidence="4">May also have succinyldiaminopimelate aminotransferase activity, thus carrying out the corresponding step in lysine biosynthesis.</text>
</comment>
<accession>A0A7X0JB12</accession>
<organism evidence="5 6">
    <name type="scientific">Sphingomonas endophytica</name>
    <dbReference type="NCBI Taxonomy" id="869719"/>
    <lineage>
        <taxon>Bacteria</taxon>
        <taxon>Pseudomonadati</taxon>
        <taxon>Pseudomonadota</taxon>
        <taxon>Alphaproteobacteria</taxon>
        <taxon>Sphingomonadales</taxon>
        <taxon>Sphingomonadaceae</taxon>
        <taxon>Sphingomonas</taxon>
    </lineage>
</organism>
<dbReference type="GO" id="GO:0042802">
    <property type="term" value="F:identical protein binding"/>
    <property type="evidence" value="ECO:0007669"/>
    <property type="project" value="TreeGrafter"/>
</dbReference>
<dbReference type="NCBIfam" id="NF002325">
    <property type="entry name" value="PRK01278.1"/>
    <property type="match status" value="1"/>
</dbReference>
<dbReference type="EMBL" id="JACHBT010000001">
    <property type="protein sequence ID" value="MBB6503292.1"/>
    <property type="molecule type" value="Genomic_DNA"/>
</dbReference>
<comment type="caution">
    <text evidence="5">The sequence shown here is derived from an EMBL/GenBank/DDBJ whole genome shotgun (WGS) entry which is preliminary data.</text>
</comment>
<dbReference type="NCBIfam" id="TIGR00707">
    <property type="entry name" value="argD"/>
    <property type="match status" value="1"/>
</dbReference>
<keyword evidence="1 4" id="KW-0032">Aminotransferase</keyword>
<comment type="similarity">
    <text evidence="4">Belongs to the class-III pyridoxal-phosphate-dependent aminotransferase family. ArgD subfamily.</text>
</comment>
<evidence type="ECO:0000256" key="3">
    <source>
        <dbReference type="ARBA" id="ARBA00022898"/>
    </source>
</evidence>
<evidence type="ECO:0000313" key="6">
    <source>
        <dbReference type="Proteomes" id="UP000522313"/>
    </source>
</evidence>
<dbReference type="InterPro" id="IPR005814">
    <property type="entry name" value="Aminotrans_3"/>
</dbReference>
<dbReference type="Gene3D" id="3.40.640.10">
    <property type="entry name" value="Type I PLP-dependent aspartate aminotransferase-like (Major domain)"/>
    <property type="match status" value="1"/>
</dbReference>
<feature type="binding site" evidence="4">
    <location>
        <position position="116"/>
    </location>
    <ligand>
        <name>pyridoxal 5'-phosphate</name>
        <dbReference type="ChEBI" id="CHEBI:597326"/>
    </ligand>
</feature>
<dbReference type="InterPro" id="IPR015424">
    <property type="entry name" value="PyrdxlP-dep_Trfase"/>
</dbReference>
<evidence type="ECO:0000256" key="2">
    <source>
        <dbReference type="ARBA" id="ARBA00022679"/>
    </source>
</evidence>
<feature type="modified residue" description="N6-(pyridoxal phosphate)lysine" evidence="4">
    <location>
        <position position="230"/>
    </location>
</feature>
<dbReference type="HAMAP" id="MF_01107">
    <property type="entry name" value="ArgD_aminotrans_3"/>
    <property type="match status" value="1"/>
</dbReference>
<feature type="binding site" evidence="4">
    <location>
        <position position="119"/>
    </location>
    <ligand>
        <name>N(2)-acetyl-L-ornithine</name>
        <dbReference type="ChEBI" id="CHEBI:57805"/>
    </ligand>
</feature>
<keyword evidence="2 4" id="KW-0808">Transferase</keyword>
<name>A0A7X0JB12_9SPHN</name>
<reference evidence="5 6" key="1">
    <citation type="submission" date="2020-08" db="EMBL/GenBank/DDBJ databases">
        <title>The Agave Microbiome: Exploring the role of microbial communities in plant adaptations to desert environments.</title>
        <authorList>
            <person name="Partida-Martinez L.P."/>
        </authorList>
    </citation>
    <scope>NUCLEOTIDE SEQUENCE [LARGE SCALE GENOMIC DNA]</scope>
    <source>
        <strain evidence="5 6">AS3.13</strain>
    </source>
</reference>
<keyword evidence="4" id="KW-0055">Arginine biosynthesis</keyword>
<sequence length="382" mass="40824">MRPVRGEGVYLYGEDGSQYLDFASGIAVNALGHGHPALTKAIAEQAATLMHVSNLYGSPQGEHFAQRLVDNTFADTVFFTNSGAEAVECAIKTARRFHYANGNPERHDLITFDTAFHGRTLGTISATNQAKMRDGFEPLLPGFKYAQFNDLEGALAQIDGNTAGFLVEPIQGEGGIRPATQEFLQGLRKACDEHGLLLVLDEVQAGYGRTGKFFAHELYGVTPDIMAAAKGIGGGFPLGACLATAEAAKGMVFGTHGSTYGGNPLAMAAGEAVLDVILADGFLDHVAQMGERLRSSLEQLIPNHDGLFDSVRGHGLMQGLKLKSDSRRFVAHCRDHHGLLLVAAGENVVRILPPLVIDESHIAECVEKLSEAARVYVPVADD</sequence>
<reference evidence="5 6" key="2">
    <citation type="submission" date="2020-08" db="EMBL/GenBank/DDBJ databases">
        <authorList>
            <person name="Partida-Martinez L."/>
            <person name="Huntemann M."/>
            <person name="Clum A."/>
            <person name="Wang J."/>
            <person name="Palaniappan K."/>
            <person name="Ritter S."/>
            <person name="Chen I.-M."/>
            <person name="Stamatis D."/>
            <person name="Reddy T."/>
            <person name="O'Malley R."/>
            <person name="Daum C."/>
            <person name="Shapiro N."/>
            <person name="Ivanova N."/>
            <person name="Kyrpides N."/>
            <person name="Woyke T."/>
        </authorList>
    </citation>
    <scope>NUCLEOTIDE SEQUENCE [LARGE SCALE GENOMIC DNA]</scope>
    <source>
        <strain evidence="5 6">AS3.13</strain>
    </source>
</reference>
<dbReference type="InterPro" id="IPR015422">
    <property type="entry name" value="PyrdxlP-dep_Trfase_small"/>
</dbReference>
<dbReference type="PANTHER" id="PTHR11986:SF113">
    <property type="entry name" value="SUCCINYLORNITHINE TRANSAMINASE"/>
    <property type="match status" value="1"/>
</dbReference>
<comment type="cofactor">
    <cofactor evidence="4">
        <name>pyridoxal 5'-phosphate</name>
        <dbReference type="ChEBI" id="CHEBI:597326"/>
    </cofactor>
    <text evidence="4">Binds 1 pyridoxal phosphate per subunit.</text>
</comment>
<dbReference type="Gene3D" id="3.90.1150.10">
    <property type="entry name" value="Aspartate Aminotransferase, domain 1"/>
    <property type="match status" value="1"/>
</dbReference>
<feature type="binding site" evidence="4">
    <location>
        <begin position="83"/>
        <end position="84"/>
    </location>
    <ligand>
        <name>pyridoxal 5'-phosphate</name>
        <dbReference type="ChEBI" id="CHEBI:597326"/>
    </ligand>
</feature>
<feature type="binding site" evidence="4">
    <location>
        <position position="258"/>
    </location>
    <ligand>
        <name>N(2)-acetyl-L-ornithine</name>
        <dbReference type="ChEBI" id="CHEBI:57805"/>
    </ligand>
</feature>
<dbReference type="InterPro" id="IPR049704">
    <property type="entry name" value="Aminotrans_3_PPA_site"/>
</dbReference>
<dbReference type="SUPFAM" id="SSF53383">
    <property type="entry name" value="PLP-dependent transferases"/>
    <property type="match status" value="1"/>
</dbReference>
<comment type="catalytic activity">
    <reaction evidence="4">
        <text>N(2)-acetyl-L-ornithine + 2-oxoglutarate = N-acetyl-L-glutamate 5-semialdehyde + L-glutamate</text>
        <dbReference type="Rhea" id="RHEA:18049"/>
        <dbReference type="ChEBI" id="CHEBI:16810"/>
        <dbReference type="ChEBI" id="CHEBI:29123"/>
        <dbReference type="ChEBI" id="CHEBI:29985"/>
        <dbReference type="ChEBI" id="CHEBI:57805"/>
        <dbReference type="EC" id="2.6.1.11"/>
    </reaction>
</comment>
<comment type="subunit">
    <text evidence="4">Homodimer.</text>
</comment>
<dbReference type="PIRSF" id="PIRSF000521">
    <property type="entry name" value="Transaminase_4ab_Lys_Orn"/>
    <property type="match status" value="1"/>
</dbReference>
<dbReference type="Proteomes" id="UP000522313">
    <property type="component" value="Unassembled WGS sequence"/>
</dbReference>
<evidence type="ECO:0000256" key="1">
    <source>
        <dbReference type="ARBA" id="ARBA00022576"/>
    </source>
</evidence>